<name>A0A6S7KKX0_PARCT</name>
<dbReference type="PRINTS" id="PR00237">
    <property type="entry name" value="GPCRRHODOPSN"/>
</dbReference>
<keyword evidence="3" id="KW-0812">Transmembrane</keyword>
<evidence type="ECO:0000256" key="3">
    <source>
        <dbReference type="ARBA" id="ARBA00022692"/>
    </source>
</evidence>
<protein>
    <submittedName>
        <fullName evidence="7">Neuropeptide FF receptor 2-like</fullName>
    </submittedName>
</protein>
<dbReference type="Gene3D" id="1.20.1070.10">
    <property type="entry name" value="Rhodopsin 7-helix transmembrane proteins"/>
    <property type="match status" value="1"/>
</dbReference>
<dbReference type="PROSITE" id="PS50262">
    <property type="entry name" value="G_PROTEIN_RECEP_F1_2"/>
    <property type="match status" value="1"/>
</dbReference>
<reference evidence="7" key="1">
    <citation type="submission" date="2020-04" db="EMBL/GenBank/DDBJ databases">
        <authorList>
            <person name="Alioto T."/>
            <person name="Alioto T."/>
            <person name="Gomez Garrido J."/>
        </authorList>
    </citation>
    <scope>NUCLEOTIDE SEQUENCE</scope>
    <source>
        <strain evidence="7">A484AB</strain>
    </source>
</reference>
<dbReference type="GO" id="GO:0042277">
    <property type="term" value="F:peptide binding"/>
    <property type="evidence" value="ECO:0007669"/>
    <property type="project" value="TreeGrafter"/>
</dbReference>
<dbReference type="OrthoDB" id="5951670at2759"/>
<dbReference type="GO" id="GO:0032870">
    <property type="term" value="P:cellular response to hormone stimulus"/>
    <property type="evidence" value="ECO:0007669"/>
    <property type="project" value="TreeGrafter"/>
</dbReference>
<sequence length="255" mass="28924">MDSSNTSNNTNNAVPADYIQGTILTLAVILGVLGNIPVIVSIGQQRRLLKNNHYYLILHLAICDLFFLLFFTPSIYSIFTANPSKTFLCRIWLPTHTMFFTAGANFLVLISLCRYRAIVHPLKPAVSGKALKALSTFVYVLAIICVVPQMLVLRFDEAFGCYEEWTMESLNITYTIFLTSVQYSIPVVFLSIMYFTICRKLLTHNNKLRLMNAQIGQGNTRRLTLFQRLTFRNAKTFYVSFIIVICFVVSACPAQ</sequence>
<keyword evidence="2" id="KW-1003">Cell membrane</keyword>
<dbReference type="CDD" id="cd00637">
    <property type="entry name" value="7tm_classA_rhodopsin-like"/>
    <property type="match status" value="1"/>
</dbReference>
<evidence type="ECO:0000256" key="1">
    <source>
        <dbReference type="ARBA" id="ARBA00004651"/>
    </source>
</evidence>
<dbReference type="PANTHER" id="PTHR24241:SF76">
    <property type="entry name" value="NEUROPEPTIDE SIFAMIDE RECEPTOR"/>
    <property type="match status" value="1"/>
</dbReference>
<keyword evidence="4" id="KW-1133">Transmembrane helix</keyword>
<dbReference type="GO" id="GO:0004930">
    <property type="term" value="F:G protein-coupled receptor activity"/>
    <property type="evidence" value="ECO:0007669"/>
    <property type="project" value="InterPro"/>
</dbReference>
<accession>A0A6S7KKX0</accession>
<evidence type="ECO:0000313" key="8">
    <source>
        <dbReference type="Proteomes" id="UP001152795"/>
    </source>
</evidence>
<comment type="caution">
    <text evidence="7">The sequence shown here is derived from an EMBL/GenBank/DDBJ whole genome shotgun (WGS) entry which is preliminary data.</text>
</comment>
<keyword evidence="5" id="KW-0472">Membrane</keyword>
<dbReference type="GO" id="GO:0005886">
    <property type="term" value="C:plasma membrane"/>
    <property type="evidence" value="ECO:0007669"/>
    <property type="project" value="UniProtKB-SubCell"/>
</dbReference>
<evidence type="ECO:0000256" key="5">
    <source>
        <dbReference type="ARBA" id="ARBA00023136"/>
    </source>
</evidence>
<feature type="non-terminal residue" evidence="7">
    <location>
        <position position="255"/>
    </location>
</feature>
<organism evidence="7 8">
    <name type="scientific">Paramuricea clavata</name>
    <name type="common">Red gorgonian</name>
    <name type="synonym">Violescent sea-whip</name>
    <dbReference type="NCBI Taxonomy" id="317549"/>
    <lineage>
        <taxon>Eukaryota</taxon>
        <taxon>Metazoa</taxon>
        <taxon>Cnidaria</taxon>
        <taxon>Anthozoa</taxon>
        <taxon>Octocorallia</taxon>
        <taxon>Malacalcyonacea</taxon>
        <taxon>Plexauridae</taxon>
        <taxon>Paramuricea</taxon>
    </lineage>
</organism>
<dbReference type="InterPro" id="IPR017452">
    <property type="entry name" value="GPCR_Rhodpsn_7TM"/>
</dbReference>
<evidence type="ECO:0000256" key="6">
    <source>
        <dbReference type="ARBA" id="ARBA00023170"/>
    </source>
</evidence>
<comment type="subcellular location">
    <subcellularLocation>
        <location evidence="1">Cell membrane</location>
        <topology evidence="1">Multi-pass membrane protein</topology>
    </subcellularLocation>
</comment>
<dbReference type="AlphaFoldDB" id="A0A6S7KKX0"/>
<dbReference type="SUPFAM" id="SSF81321">
    <property type="entry name" value="Family A G protein-coupled receptor-like"/>
    <property type="match status" value="1"/>
</dbReference>
<gene>
    <name evidence="7" type="ORF">PACLA_8A040600</name>
</gene>
<dbReference type="EMBL" id="CACRXK020036367">
    <property type="protein sequence ID" value="CAB4044818.1"/>
    <property type="molecule type" value="Genomic_DNA"/>
</dbReference>
<dbReference type="Pfam" id="PF00001">
    <property type="entry name" value="7tm_1"/>
    <property type="match status" value="1"/>
</dbReference>
<dbReference type="InterPro" id="IPR000276">
    <property type="entry name" value="GPCR_Rhodpsn"/>
</dbReference>
<evidence type="ECO:0000256" key="2">
    <source>
        <dbReference type="ARBA" id="ARBA00022475"/>
    </source>
</evidence>
<evidence type="ECO:0000313" key="7">
    <source>
        <dbReference type="EMBL" id="CAB4044818.1"/>
    </source>
</evidence>
<keyword evidence="8" id="KW-1185">Reference proteome</keyword>
<keyword evidence="6 7" id="KW-0675">Receptor</keyword>
<dbReference type="Proteomes" id="UP001152795">
    <property type="component" value="Unassembled WGS sequence"/>
</dbReference>
<evidence type="ECO:0000256" key="4">
    <source>
        <dbReference type="ARBA" id="ARBA00022989"/>
    </source>
</evidence>
<dbReference type="PANTHER" id="PTHR24241">
    <property type="entry name" value="NEUROPEPTIDE RECEPTOR-RELATED G-PROTEIN COUPLED RECEPTOR"/>
    <property type="match status" value="1"/>
</dbReference>
<proteinExistence type="predicted"/>